<dbReference type="CDD" id="cd02440">
    <property type="entry name" value="AdoMet_MTases"/>
    <property type="match status" value="1"/>
</dbReference>
<accession>A0A4Z0ZAM0</accession>
<keyword evidence="3" id="KW-1185">Reference proteome</keyword>
<proteinExistence type="predicted"/>
<dbReference type="GO" id="GO:0008168">
    <property type="term" value="F:methyltransferase activity"/>
    <property type="evidence" value="ECO:0007669"/>
    <property type="project" value="TreeGrafter"/>
</dbReference>
<dbReference type="InterPro" id="IPR041698">
    <property type="entry name" value="Methyltransf_25"/>
</dbReference>
<dbReference type="STRING" id="37992.A0A4Z0ZAM0"/>
<dbReference type="SUPFAM" id="SSF53335">
    <property type="entry name" value="S-adenosyl-L-methionine-dependent methyltransferases"/>
    <property type="match status" value="1"/>
</dbReference>
<evidence type="ECO:0000313" key="3">
    <source>
        <dbReference type="Proteomes" id="UP000297716"/>
    </source>
</evidence>
<dbReference type="Pfam" id="PF13649">
    <property type="entry name" value="Methyltransf_25"/>
    <property type="match status" value="1"/>
</dbReference>
<name>A0A4Z0ZAM0_9PEZI</name>
<dbReference type="Gene3D" id="3.40.50.150">
    <property type="entry name" value="Vaccinia Virus protein VP39"/>
    <property type="match status" value="1"/>
</dbReference>
<gene>
    <name evidence="2" type="ORF">E0Z10_g2251</name>
</gene>
<dbReference type="InterPro" id="IPR029063">
    <property type="entry name" value="SAM-dependent_MTases_sf"/>
</dbReference>
<protein>
    <recommendedName>
        <fullName evidence="1">Methyltransferase domain-containing protein</fullName>
    </recommendedName>
</protein>
<organism evidence="2 3">
    <name type="scientific">Xylaria hypoxylon</name>
    <dbReference type="NCBI Taxonomy" id="37992"/>
    <lineage>
        <taxon>Eukaryota</taxon>
        <taxon>Fungi</taxon>
        <taxon>Dikarya</taxon>
        <taxon>Ascomycota</taxon>
        <taxon>Pezizomycotina</taxon>
        <taxon>Sordariomycetes</taxon>
        <taxon>Xylariomycetidae</taxon>
        <taxon>Xylariales</taxon>
        <taxon>Xylariaceae</taxon>
        <taxon>Xylaria</taxon>
    </lineage>
</organism>
<feature type="domain" description="Methyltransferase" evidence="1">
    <location>
        <begin position="61"/>
        <end position="161"/>
    </location>
</feature>
<dbReference type="EMBL" id="SKBN01000026">
    <property type="protein sequence ID" value="TGJ86556.1"/>
    <property type="molecule type" value="Genomic_DNA"/>
</dbReference>
<comment type="caution">
    <text evidence="2">The sequence shown here is derived from an EMBL/GenBank/DDBJ whole genome shotgun (WGS) entry which is preliminary data.</text>
</comment>
<dbReference type="PANTHER" id="PTHR42912:SF93">
    <property type="entry name" value="N6-ADENOSINE-METHYLTRANSFERASE TMT1A"/>
    <property type="match status" value="1"/>
</dbReference>
<dbReference type="PANTHER" id="PTHR42912">
    <property type="entry name" value="METHYLTRANSFERASE"/>
    <property type="match status" value="1"/>
</dbReference>
<dbReference type="Proteomes" id="UP000297716">
    <property type="component" value="Unassembled WGS sequence"/>
</dbReference>
<evidence type="ECO:0000259" key="1">
    <source>
        <dbReference type="Pfam" id="PF13649"/>
    </source>
</evidence>
<evidence type="ECO:0000313" key="2">
    <source>
        <dbReference type="EMBL" id="TGJ86556.1"/>
    </source>
</evidence>
<dbReference type="InterPro" id="IPR050508">
    <property type="entry name" value="Methyltransf_Superfamily"/>
</dbReference>
<sequence>MDPATADVPENLKERLKASYDAMAPTYNEWAIPNSKQRVAYLDKALGYLNLENKPEAPAFLELGCGCGLPITQKLLSHPGTKVIGNDLSDTQLSLARGNLISGPEDEAAHRLELIQGDMNALAFPSESLDLVVAFYSIIHLPRTEQEALFERIAQWLKPGGHFVANFAAEEMESAVMEKWLDDRGWMFWSGWGQEQTLEKIKKAGLEVVVADIADDVVDQHSFLWVIAKR</sequence>
<dbReference type="AlphaFoldDB" id="A0A4Z0ZAM0"/>
<dbReference type="OrthoDB" id="10004862at2759"/>
<reference evidence="2 3" key="1">
    <citation type="submission" date="2019-03" db="EMBL/GenBank/DDBJ databases">
        <title>Draft genome sequence of Xylaria hypoxylon DSM 108379, a ubiquitous saprotrophic-parasitic fungi on hardwood.</title>
        <authorList>
            <person name="Buettner E."/>
            <person name="Leonhardt S."/>
            <person name="Gebauer A.M."/>
            <person name="Liers C."/>
            <person name="Hofrichter M."/>
            <person name="Kellner H."/>
        </authorList>
    </citation>
    <scope>NUCLEOTIDE SEQUENCE [LARGE SCALE GENOMIC DNA]</scope>
    <source>
        <strain evidence="2 3">DSM 108379</strain>
    </source>
</reference>